<name>A0A368VSG1_9ACTN</name>
<accession>A0A368VSG1</accession>
<reference evidence="1 2" key="1">
    <citation type="submission" date="2018-07" db="EMBL/GenBank/DDBJ databases">
        <title>Genomic Encyclopedia of Type Strains, Phase III (KMG-III): the genomes of soil and plant-associated and newly described type strains.</title>
        <authorList>
            <person name="Whitman W."/>
        </authorList>
    </citation>
    <scope>NUCLEOTIDE SEQUENCE [LARGE SCALE GENOMIC DNA]</scope>
    <source>
        <strain evidence="1 2">CECT 8575</strain>
    </source>
</reference>
<evidence type="ECO:0000313" key="2">
    <source>
        <dbReference type="Proteomes" id="UP000253495"/>
    </source>
</evidence>
<dbReference type="AlphaFoldDB" id="A0A368VSG1"/>
<protein>
    <submittedName>
        <fullName evidence="1">Uncharacterized protein</fullName>
    </submittedName>
</protein>
<evidence type="ECO:0000313" key="1">
    <source>
        <dbReference type="EMBL" id="RCW44681.1"/>
    </source>
</evidence>
<keyword evidence="2" id="KW-1185">Reference proteome</keyword>
<organism evidence="1 2">
    <name type="scientific">Halopolyspora algeriensis</name>
    <dbReference type="NCBI Taxonomy" id="1500506"/>
    <lineage>
        <taxon>Bacteria</taxon>
        <taxon>Bacillati</taxon>
        <taxon>Actinomycetota</taxon>
        <taxon>Actinomycetes</taxon>
        <taxon>Actinomycetes incertae sedis</taxon>
        <taxon>Halopolyspora</taxon>
    </lineage>
</organism>
<proteinExistence type="predicted"/>
<dbReference type="EMBL" id="QPJC01000004">
    <property type="protein sequence ID" value="RCW44681.1"/>
    <property type="molecule type" value="Genomic_DNA"/>
</dbReference>
<sequence length="86" mass="9677">MTHSDDATASELWNQWQKLCAEKHSWSVFQLNRIKRANEIGKHDYAALAEIDRARHVLDGLASLTMAKYELARAGVDASTISPPRL</sequence>
<comment type="caution">
    <text evidence="1">The sequence shown here is derived from an EMBL/GenBank/DDBJ whole genome shotgun (WGS) entry which is preliminary data.</text>
</comment>
<gene>
    <name evidence="1" type="ORF">DFQ14_104271</name>
</gene>
<dbReference type="Proteomes" id="UP000253495">
    <property type="component" value="Unassembled WGS sequence"/>
</dbReference>
<dbReference type="RefSeq" id="WP_114452788.1">
    <property type="nucleotide sequence ID" value="NZ_QPJC01000004.1"/>
</dbReference>